<dbReference type="PANTHER" id="PTHR43433:SF5">
    <property type="entry name" value="AB HYDROLASE-1 DOMAIN-CONTAINING PROTEIN"/>
    <property type="match status" value="1"/>
</dbReference>
<dbReference type="InterPro" id="IPR029058">
    <property type="entry name" value="AB_hydrolase_fold"/>
</dbReference>
<evidence type="ECO:0000259" key="1">
    <source>
        <dbReference type="Pfam" id="PF12697"/>
    </source>
</evidence>
<name>A0A6J5YXZ9_9ZZZZ</name>
<reference evidence="2" key="1">
    <citation type="submission" date="2020-05" db="EMBL/GenBank/DDBJ databases">
        <authorList>
            <person name="Chiriac C."/>
            <person name="Salcher M."/>
            <person name="Ghai R."/>
            <person name="Kavagutti S V."/>
        </authorList>
    </citation>
    <scope>NUCLEOTIDE SEQUENCE</scope>
</reference>
<evidence type="ECO:0000313" key="2">
    <source>
        <dbReference type="EMBL" id="CAB4333732.1"/>
    </source>
</evidence>
<dbReference type="PRINTS" id="PR00111">
    <property type="entry name" value="ABHYDROLASE"/>
</dbReference>
<proteinExistence type="predicted"/>
<dbReference type="EMBL" id="CAESAJ010000025">
    <property type="protein sequence ID" value="CAB4333732.1"/>
    <property type="molecule type" value="Genomic_DNA"/>
</dbReference>
<accession>A0A6J5YXZ9</accession>
<protein>
    <submittedName>
        <fullName evidence="2">Unannotated protein</fullName>
    </submittedName>
</protein>
<gene>
    <name evidence="2" type="ORF">UFOPK3770_00403</name>
</gene>
<dbReference type="Pfam" id="PF12697">
    <property type="entry name" value="Abhydrolase_6"/>
    <property type="match status" value="1"/>
</dbReference>
<sequence length="281" mass="30332">MAMTDIYHLPPPRETGTLDNGTAWTSFGRHDLQPPIVLLHGVGMSQEFWAPQVHGLFASHEVITYDMWGHGGTPSNAAATTLQDFTVQLLGLLDALDIAQAHVVGHSMGALVALDFAINFPDRCASAVILNAVFNRTAEQRAPVLRRAQALLTDGTMNIEATLERWFGVDLDGEPAQLSRRLLSSVNPRGYANAYMVFATADDAQAGAITDLRVPTMFATSDGDPNSTPEMSETMAQLAPSSSCTILRGHKHMMSLTDPNAVTELIEQSFSTAPASNRSRL</sequence>
<dbReference type="AlphaFoldDB" id="A0A6J5YXZ9"/>
<dbReference type="SUPFAM" id="SSF53474">
    <property type="entry name" value="alpha/beta-Hydrolases"/>
    <property type="match status" value="1"/>
</dbReference>
<dbReference type="Gene3D" id="3.40.50.1820">
    <property type="entry name" value="alpha/beta hydrolase"/>
    <property type="match status" value="1"/>
</dbReference>
<feature type="domain" description="AB hydrolase-1" evidence="1">
    <location>
        <begin position="36"/>
        <end position="263"/>
    </location>
</feature>
<dbReference type="InterPro" id="IPR000073">
    <property type="entry name" value="AB_hydrolase_1"/>
</dbReference>
<organism evidence="2">
    <name type="scientific">freshwater metagenome</name>
    <dbReference type="NCBI Taxonomy" id="449393"/>
    <lineage>
        <taxon>unclassified sequences</taxon>
        <taxon>metagenomes</taxon>
        <taxon>ecological metagenomes</taxon>
    </lineage>
</organism>
<dbReference type="PANTHER" id="PTHR43433">
    <property type="entry name" value="HYDROLASE, ALPHA/BETA FOLD FAMILY PROTEIN"/>
    <property type="match status" value="1"/>
</dbReference>
<dbReference type="InterPro" id="IPR050471">
    <property type="entry name" value="AB_hydrolase"/>
</dbReference>